<protein>
    <recommendedName>
        <fullName evidence="3">Ankyrin repeat-containing domain protein</fullName>
    </recommendedName>
</protein>
<dbReference type="Proteomes" id="UP000007129">
    <property type="component" value="Unassembled WGS sequence"/>
</dbReference>
<dbReference type="Gene3D" id="1.25.40.20">
    <property type="entry name" value="Ankyrin repeat-containing domain"/>
    <property type="match status" value="1"/>
</dbReference>
<accession>K2R9J7</accession>
<evidence type="ECO:0000313" key="1">
    <source>
        <dbReference type="EMBL" id="EKG11108.1"/>
    </source>
</evidence>
<gene>
    <name evidence="1" type="ORF">MPH_11851</name>
</gene>
<dbReference type="SUPFAM" id="SSF48403">
    <property type="entry name" value="Ankyrin repeat"/>
    <property type="match status" value="1"/>
</dbReference>
<dbReference type="InParanoid" id="K2R9J7"/>
<comment type="caution">
    <text evidence="1">The sequence shown here is derived from an EMBL/GenBank/DDBJ whole genome shotgun (WGS) entry which is preliminary data.</text>
</comment>
<evidence type="ECO:0008006" key="3">
    <source>
        <dbReference type="Google" id="ProtNLM"/>
    </source>
</evidence>
<reference evidence="1 2" key="1">
    <citation type="journal article" date="2012" name="BMC Genomics">
        <title>Tools to kill: Genome of one of the most destructive plant pathogenic fungi Macrophomina phaseolina.</title>
        <authorList>
            <person name="Islam M.S."/>
            <person name="Haque M.S."/>
            <person name="Islam M.M."/>
            <person name="Emdad E.M."/>
            <person name="Halim A."/>
            <person name="Hossen Q.M.M."/>
            <person name="Hossain M.Z."/>
            <person name="Ahmed B."/>
            <person name="Rahim S."/>
            <person name="Rahman M.S."/>
            <person name="Alam M.M."/>
            <person name="Hou S."/>
            <person name="Wan X."/>
            <person name="Saito J.A."/>
            <person name="Alam M."/>
        </authorList>
    </citation>
    <scope>NUCLEOTIDE SEQUENCE [LARGE SCALE GENOMIC DNA]</scope>
    <source>
        <strain evidence="1 2">MS6</strain>
    </source>
</reference>
<organism evidence="1 2">
    <name type="scientific">Macrophomina phaseolina (strain MS6)</name>
    <name type="common">Charcoal rot fungus</name>
    <dbReference type="NCBI Taxonomy" id="1126212"/>
    <lineage>
        <taxon>Eukaryota</taxon>
        <taxon>Fungi</taxon>
        <taxon>Dikarya</taxon>
        <taxon>Ascomycota</taxon>
        <taxon>Pezizomycotina</taxon>
        <taxon>Dothideomycetes</taxon>
        <taxon>Dothideomycetes incertae sedis</taxon>
        <taxon>Botryosphaeriales</taxon>
        <taxon>Botryosphaeriaceae</taxon>
        <taxon>Macrophomina</taxon>
    </lineage>
</organism>
<dbReference type="VEuPathDB" id="FungiDB:MPH_11851"/>
<dbReference type="AlphaFoldDB" id="K2R9J7"/>
<dbReference type="InterPro" id="IPR036770">
    <property type="entry name" value="Ankyrin_rpt-contain_sf"/>
</dbReference>
<evidence type="ECO:0000313" key="2">
    <source>
        <dbReference type="Proteomes" id="UP000007129"/>
    </source>
</evidence>
<proteinExistence type="predicted"/>
<name>K2R9J7_MACPH</name>
<dbReference type="EMBL" id="AHHD01000499">
    <property type="protein sequence ID" value="EKG11108.1"/>
    <property type="molecule type" value="Genomic_DNA"/>
</dbReference>
<dbReference type="STRING" id="1126212.K2R9J7"/>
<sequence length="312" mass="35125">MYTLWELYENEPRGLFDRQPYNTAPPTCRGSAEGIGRSDYKALRFFLLISNFADNDVALLLQFVDAGLDLQCPVEDLPDTQHLNPVPLGHALVSHAGAPGFGSFLAHRISISQPKDEKHLLHTLCSGGLYNEDVRVENDVCTAILILLRRWIDPNTVDSTSYTPLNYFLDSVAWYTGNRPKRLDCLRLLLEHGADSCSGDGHSYPILQALEGPGYTMEEDDEDFDYVFEVICLLMQHFPSSMRGAPRWQPETLHDYLPITPRSSDYFECSRFDALLKQHSGLTASSAAIFRRAAQAVSIRMFLDSQMSLMPL</sequence>
<dbReference type="HOGENOM" id="CLU_891589_0_0_1"/>